<dbReference type="Pfam" id="PF00015">
    <property type="entry name" value="MCPsignal"/>
    <property type="match status" value="1"/>
</dbReference>
<evidence type="ECO:0000256" key="5">
    <source>
        <dbReference type="PROSITE-ProRule" id="PRU00284"/>
    </source>
</evidence>
<dbReference type="RefSeq" id="WP_184259898.1">
    <property type="nucleotide sequence ID" value="NZ_JACIIX010000001.1"/>
</dbReference>
<dbReference type="GO" id="GO:0007165">
    <property type="term" value="P:signal transduction"/>
    <property type="evidence" value="ECO:0007669"/>
    <property type="project" value="UniProtKB-KW"/>
</dbReference>
<feature type="domain" description="T-SNARE coiled-coil homology" evidence="7">
    <location>
        <begin position="339"/>
        <end position="401"/>
    </location>
</feature>
<dbReference type="InterPro" id="IPR044398">
    <property type="entry name" value="Globin-sensor_dom"/>
</dbReference>
<keyword evidence="9" id="KW-1185">Reference proteome</keyword>
<keyword evidence="2" id="KW-0472">Membrane</keyword>
<keyword evidence="2" id="KW-1003">Cell membrane</keyword>
<feature type="domain" description="Methyl-accepting transducer" evidence="6">
    <location>
        <begin position="187"/>
        <end position="423"/>
    </location>
</feature>
<evidence type="ECO:0000259" key="7">
    <source>
        <dbReference type="PROSITE" id="PS50192"/>
    </source>
</evidence>
<dbReference type="GO" id="GO:0005886">
    <property type="term" value="C:plasma membrane"/>
    <property type="evidence" value="ECO:0007669"/>
    <property type="project" value="UniProtKB-SubCell"/>
</dbReference>
<protein>
    <submittedName>
        <fullName evidence="8">Methyl-accepting chemotaxis protein</fullName>
    </submittedName>
</protein>
<comment type="subcellular location">
    <subcellularLocation>
        <location evidence="1">Cell inner membrane</location>
        <topology evidence="1">Multi-pass membrane protein</topology>
    </subcellularLocation>
</comment>
<dbReference type="SUPFAM" id="SSF58104">
    <property type="entry name" value="Methyl-accepting chemotaxis protein (MCP) signaling domain"/>
    <property type="match status" value="1"/>
</dbReference>
<dbReference type="Pfam" id="PF11563">
    <property type="entry name" value="Protoglobin"/>
    <property type="match status" value="1"/>
</dbReference>
<dbReference type="InterPro" id="IPR039379">
    <property type="entry name" value="Protoglobin_sensor_dom"/>
</dbReference>
<dbReference type="Gene3D" id="1.10.490.10">
    <property type="entry name" value="Globins"/>
    <property type="match status" value="1"/>
</dbReference>
<dbReference type="PROSITE" id="PS50192">
    <property type="entry name" value="T_SNARE"/>
    <property type="match status" value="1"/>
</dbReference>
<evidence type="ECO:0000259" key="6">
    <source>
        <dbReference type="PROSITE" id="PS50111"/>
    </source>
</evidence>
<accession>A0A7W9ZDL9</accession>
<comment type="caution">
    <text evidence="8">The sequence shown here is derived from an EMBL/GenBank/DDBJ whole genome shotgun (WGS) entry which is preliminary data.</text>
</comment>
<dbReference type="Proteomes" id="UP000544872">
    <property type="component" value="Unassembled WGS sequence"/>
</dbReference>
<evidence type="ECO:0000313" key="9">
    <source>
        <dbReference type="Proteomes" id="UP000544872"/>
    </source>
</evidence>
<dbReference type="InterPro" id="IPR012292">
    <property type="entry name" value="Globin/Proto"/>
</dbReference>
<dbReference type="CDD" id="cd01068">
    <property type="entry name" value="globin_sensor"/>
    <property type="match status" value="1"/>
</dbReference>
<keyword evidence="2" id="KW-0997">Cell inner membrane</keyword>
<dbReference type="GO" id="GO:0020037">
    <property type="term" value="F:heme binding"/>
    <property type="evidence" value="ECO:0007669"/>
    <property type="project" value="InterPro"/>
</dbReference>
<dbReference type="InterPro" id="IPR000727">
    <property type="entry name" value="T_SNARE_dom"/>
</dbReference>
<dbReference type="InterPro" id="IPR004089">
    <property type="entry name" value="MCPsignal_dom"/>
</dbReference>
<keyword evidence="3 5" id="KW-0807">Transducer</keyword>
<evidence type="ECO:0000256" key="1">
    <source>
        <dbReference type="ARBA" id="ARBA00004429"/>
    </source>
</evidence>
<dbReference type="PROSITE" id="PS50111">
    <property type="entry name" value="CHEMOTAXIS_TRANSDUC_2"/>
    <property type="match status" value="1"/>
</dbReference>
<dbReference type="Gene3D" id="1.10.287.950">
    <property type="entry name" value="Methyl-accepting chemotaxis protein"/>
    <property type="match status" value="1"/>
</dbReference>
<gene>
    <name evidence="8" type="ORF">FHS48_000073</name>
</gene>
<dbReference type="EMBL" id="JACIIX010000001">
    <property type="protein sequence ID" value="MBB6208692.1"/>
    <property type="molecule type" value="Genomic_DNA"/>
</dbReference>
<dbReference type="AlphaFoldDB" id="A0A7W9ZDL9"/>
<dbReference type="SUPFAM" id="SSF46458">
    <property type="entry name" value="Globin-like"/>
    <property type="match status" value="1"/>
</dbReference>
<dbReference type="GO" id="GO:0019825">
    <property type="term" value="F:oxygen binding"/>
    <property type="evidence" value="ECO:0007669"/>
    <property type="project" value="InterPro"/>
</dbReference>
<evidence type="ECO:0000256" key="4">
    <source>
        <dbReference type="ARBA" id="ARBA00029447"/>
    </source>
</evidence>
<evidence type="ECO:0000256" key="2">
    <source>
        <dbReference type="ARBA" id="ARBA00022519"/>
    </source>
</evidence>
<dbReference type="InterPro" id="IPR009050">
    <property type="entry name" value="Globin-like_sf"/>
</dbReference>
<proteinExistence type="inferred from homology"/>
<dbReference type="PANTHER" id="PTHR32089:SF112">
    <property type="entry name" value="LYSOZYME-LIKE PROTEIN-RELATED"/>
    <property type="match status" value="1"/>
</dbReference>
<organism evidence="8 9">
    <name type="scientific">Novispirillum itersonii</name>
    <name type="common">Aquaspirillum itersonii</name>
    <dbReference type="NCBI Taxonomy" id="189"/>
    <lineage>
        <taxon>Bacteria</taxon>
        <taxon>Pseudomonadati</taxon>
        <taxon>Pseudomonadota</taxon>
        <taxon>Alphaproteobacteria</taxon>
        <taxon>Rhodospirillales</taxon>
        <taxon>Novispirillaceae</taxon>
        <taxon>Novispirillum</taxon>
    </lineage>
</organism>
<comment type="similarity">
    <text evidence="4">Belongs to the methyl-accepting chemotaxis (MCP) protein family.</text>
</comment>
<dbReference type="PANTHER" id="PTHR32089">
    <property type="entry name" value="METHYL-ACCEPTING CHEMOTAXIS PROTEIN MCPB"/>
    <property type="match status" value="1"/>
</dbReference>
<name>A0A7W9ZDL9_NOVIT</name>
<dbReference type="SMART" id="SM00283">
    <property type="entry name" value="MA"/>
    <property type="match status" value="1"/>
</dbReference>
<evidence type="ECO:0000256" key="3">
    <source>
        <dbReference type="ARBA" id="ARBA00023224"/>
    </source>
</evidence>
<reference evidence="8 9" key="1">
    <citation type="submission" date="2020-08" db="EMBL/GenBank/DDBJ databases">
        <title>Genomic Encyclopedia of Type Strains, Phase IV (KMG-IV): sequencing the most valuable type-strain genomes for metagenomic binning, comparative biology and taxonomic classification.</title>
        <authorList>
            <person name="Goeker M."/>
        </authorList>
    </citation>
    <scope>NUCLEOTIDE SEQUENCE [LARGE SCALE GENOMIC DNA]</scope>
    <source>
        <strain evidence="8 9">DSM 11590</strain>
    </source>
</reference>
<sequence>MTSTAISLDRDARLAFLHIDAGTRAAVQEFRPLLEKHLEPMLDKFYAKVGSVPHLAKLFSNPDTLRHARTMQAKHWLNGVFTGTFDDDYMKQVTIIGRTHERVGLEPRWYMAAYCYVLNEMVDLVRRHYGKATDQAARIICAINKVVFLDMELAVSIYIQTARDSALSVIEVFEREVDGMVAMVTDAATELEQCSTAMARSADTTSQEAQEVSQAADAAATNVQTVAAAAVELHASISEIARQMDGSSRISGEAVVKAQRVNALVDGLSTSVDRIGTVVRLISDIASQTNLLALNATIEAARAGSAGKGFAVVAGEVKSLAGQTAQATSEISGQIGAVQKATRDAVVAIQAISDTIGEMNVVGTAIASAIEKQSATTQEIASNTQQASDGTNAVTARISRVSSASMEAGAAARQVLATAQDLTVKSGGLKDRVRDFVEKIRVA</sequence>
<evidence type="ECO:0000313" key="8">
    <source>
        <dbReference type="EMBL" id="MBB6208692.1"/>
    </source>
</evidence>